<dbReference type="EMBL" id="CABPSC010000014">
    <property type="protein sequence ID" value="VVE25803.1"/>
    <property type="molecule type" value="Genomic_DNA"/>
</dbReference>
<dbReference type="AlphaFoldDB" id="A0A5E4WNR6"/>
<dbReference type="Proteomes" id="UP000367825">
    <property type="component" value="Unassembled WGS sequence"/>
</dbReference>
<proteinExistence type="predicted"/>
<organism evidence="2 3">
    <name type="scientific">Pandoraea nosoerga</name>
    <dbReference type="NCBI Taxonomy" id="2508296"/>
    <lineage>
        <taxon>Bacteria</taxon>
        <taxon>Pseudomonadati</taxon>
        <taxon>Pseudomonadota</taxon>
        <taxon>Betaproteobacteria</taxon>
        <taxon>Burkholderiales</taxon>
        <taxon>Burkholderiaceae</taxon>
        <taxon>Pandoraea</taxon>
    </lineage>
</organism>
<evidence type="ECO:0000313" key="3">
    <source>
        <dbReference type="Proteomes" id="UP000367825"/>
    </source>
</evidence>
<reference evidence="2 3" key="1">
    <citation type="submission" date="2019-08" db="EMBL/GenBank/DDBJ databases">
        <authorList>
            <person name="Peeters C."/>
        </authorList>
    </citation>
    <scope>NUCLEOTIDE SEQUENCE [LARGE SCALE GENOMIC DNA]</scope>
    <source>
        <strain evidence="2 3">LMG 31109</strain>
    </source>
</reference>
<protein>
    <submittedName>
        <fullName evidence="2">Uncharacterized protein</fullName>
    </submittedName>
</protein>
<evidence type="ECO:0000256" key="1">
    <source>
        <dbReference type="SAM" id="MobiDB-lite"/>
    </source>
</evidence>
<dbReference type="RefSeq" id="WP_150556634.1">
    <property type="nucleotide sequence ID" value="NZ_CABPSC010000014.1"/>
</dbReference>
<gene>
    <name evidence="2" type="ORF">PNO31109_03371</name>
</gene>
<feature type="region of interest" description="Disordered" evidence="1">
    <location>
        <begin position="21"/>
        <end position="76"/>
    </location>
</feature>
<feature type="compositionally biased region" description="Low complexity" evidence="1">
    <location>
        <begin position="21"/>
        <end position="37"/>
    </location>
</feature>
<sequence length="104" mass="10829">MPARPSSPPFPFLPVVLTSPPAARTRASSSSDATVRTNRPPTTRSPKAEAADASRAVANARPRTSQRAGVALAPPAPGIDGGVRVEIVRRIARDEVTLLGAIVR</sequence>
<accession>A0A5E4WNR6</accession>
<name>A0A5E4WNR6_9BURK</name>
<keyword evidence="3" id="KW-1185">Reference proteome</keyword>
<evidence type="ECO:0000313" key="2">
    <source>
        <dbReference type="EMBL" id="VVE25803.1"/>
    </source>
</evidence>